<keyword evidence="1" id="KW-0472">Membrane</keyword>
<evidence type="ECO:0000313" key="2">
    <source>
        <dbReference type="EMBL" id="MBU3829087.1"/>
    </source>
</evidence>
<feature type="transmembrane region" description="Helical" evidence="1">
    <location>
        <begin position="16"/>
        <end position="34"/>
    </location>
</feature>
<keyword evidence="1" id="KW-0812">Transmembrane</keyword>
<feature type="transmembrane region" description="Helical" evidence="1">
    <location>
        <begin position="40"/>
        <end position="63"/>
    </location>
</feature>
<accession>A0A9E2KT41</accession>
<feature type="transmembrane region" description="Helical" evidence="1">
    <location>
        <begin position="89"/>
        <end position="113"/>
    </location>
</feature>
<keyword evidence="1" id="KW-1133">Transmembrane helix</keyword>
<dbReference type="Proteomes" id="UP000823844">
    <property type="component" value="Unassembled WGS sequence"/>
</dbReference>
<sequence>MDIVNEEFRNLKQKKLILNILSEILLVIGGILFFRQNNTFITQTIGIFIFVFGIGIWIMAVVFRNTKKYRKLEKDESEPENLKEIISDFGLGMTFAGLIFIFVAFFGGLLLFYALSHSWIKVIFYVLAYELVTDLHSYNKLKSI</sequence>
<dbReference type="EMBL" id="JAHLFT010000106">
    <property type="protein sequence ID" value="MBU3829087.1"/>
    <property type="molecule type" value="Genomic_DNA"/>
</dbReference>
<gene>
    <name evidence="2" type="ORF">H9806_08245</name>
</gene>
<proteinExistence type="predicted"/>
<evidence type="ECO:0000256" key="1">
    <source>
        <dbReference type="SAM" id="Phobius"/>
    </source>
</evidence>
<name>A0A9E2KT41_9LACO</name>
<evidence type="ECO:0000313" key="3">
    <source>
        <dbReference type="Proteomes" id="UP000823844"/>
    </source>
</evidence>
<protein>
    <submittedName>
        <fullName evidence="2">Uncharacterized protein</fullName>
    </submittedName>
</protein>
<organism evidence="2 3">
    <name type="scientific">Candidatus Lactobacillus pullistercoris</name>
    <dbReference type="NCBI Taxonomy" id="2838636"/>
    <lineage>
        <taxon>Bacteria</taxon>
        <taxon>Bacillati</taxon>
        <taxon>Bacillota</taxon>
        <taxon>Bacilli</taxon>
        <taxon>Lactobacillales</taxon>
        <taxon>Lactobacillaceae</taxon>
        <taxon>Lactobacillus</taxon>
    </lineage>
</organism>
<dbReference type="AlphaFoldDB" id="A0A9E2KT41"/>
<comment type="caution">
    <text evidence="2">The sequence shown here is derived from an EMBL/GenBank/DDBJ whole genome shotgun (WGS) entry which is preliminary data.</text>
</comment>
<reference evidence="2" key="1">
    <citation type="journal article" date="2021" name="PeerJ">
        <title>Extensive microbial diversity within the chicken gut microbiome revealed by metagenomics and culture.</title>
        <authorList>
            <person name="Gilroy R."/>
            <person name="Ravi A."/>
            <person name="Getino M."/>
            <person name="Pursley I."/>
            <person name="Horton D.L."/>
            <person name="Alikhan N.F."/>
            <person name="Baker D."/>
            <person name="Gharbi K."/>
            <person name="Hall N."/>
            <person name="Watson M."/>
            <person name="Adriaenssens E.M."/>
            <person name="Foster-Nyarko E."/>
            <person name="Jarju S."/>
            <person name="Secka A."/>
            <person name="Antonio M."/>
            <person name="Oren A."/>
            <person name="Chaudhuri R.R."/>
            <person name="La Ragione R."/>
            <person name="Hildebrand F."/>
            <person name="Pallen M.J."/>
        </authorList>
    </citation>
    <scope>NUCLEOTIDE SEQUENCE</scope>
    <source>
        <strain evidence="2">F6-686</strain>
    </source>
</reference>
<reference evidence="2" key="2">
    <citation type="submission" date="2021-04" db="EMBL/GenBank/DDBJ databases">
        <authorList>
            <person name="Gilroy R."/>
        </authorList>
    </citation>
    <scope>NUCLEOTIDE SEQUENCE</scope>
    <source>
        <strain evidence="2">F6-686</strain>
    </source>
</reference>